<organism evidence="1 2">
    <name type="scientific">Datura stramonium</name>
    <name type="common">Jimsonweed</name>
    <name type="synonym">Common thornapple</name>
    <dbReference type="NCBI Taxonomy" id="4076"/>
    <lineage>
        <taxon>Eukaryota</taxon>
        <taxon>Viridiplantae</taxon>
        <taxon>Streptophyta</taxon>
        <taxon>Embryophyta</taxon>
        <taxon>Tracheophyta</taxon>
        <taxon>Spermatophyta</taxon>
        <taxon>Magnoliopsida</taxon>
        <taxon>eudicotyledons</taxon>
        <taxon>Gunneridae</taxon>
        <taxon>Pentapetalae</taxon>
        <taxon>asterids</taxon>
        <taxon>lamiids</taxon>
        <taxon>Solanales</taxon>
        <taxon>Solanaceae</taxon>
        <taxon>Solanoideae</taxon>
        <taxon>Datureae</taxon>
        <taxon>Datura</taxon>
    </lineage>
</organism>
<sequence>TMEPIGKEVIVDEKSRKRGRSRKMEAKPKYAPENWIDEGRLALEFSAIRDKIYELGASYIFNELERHNLTLVREFYANWDTSFKESTKIKIRGQ</sequence>
<evidence type="ECO:0000313" key="1">
    <source>
        <dbReference type="EMBL" id="MCD9645985.1"/>
    </source>
</evidence>
<comment type="caution">
    <text evidence="1">The sequence shown here is derived from an EMBL/GenBank/DDBJ whole genome shotgun (WGS) entry which is preliminary data.</text>
</comment>
<reference evidence="1 2" key="1">
    <citation type="journal article" date="2021" name="BMC Genomics">
        <title>Datura genome reveals duplications of psychoactive alkaloid biosynthetic genes and high mutation rate following tissue culture.</title>
        <authorList>
            <person name="Rajewski A."/>
            <person name="Carter-House D."/>
            <person name="Stajich J."/>
            <person name="Litt A."/>
        </authorList>
    </citation>
    <scope>NUCLEOTIDE SEQUENCE [LARGE SCALE GENOMIC DNA]</scope>
    <source>
        <strain evidence="1">AR-01</strain>
    </source>
</reference>
<proteinExistence type="predicted"/>
<name>A0ABS8VIJ0_DATST</name>
<feature type="non-terminal residue" evidence="1">
    <location>
        <position position="1"/>
    </location>
</feature>
<evidence type="ECO:0000313" key="2">
    <source>
        <dbReference type="Proteomes" id="UP000823775"/>
    </source>
</evidence>
<feature type="non-terminal residue" evidence="1">
    <location>
        <position position="94"/>
    </location>
</feature>
<keyword evidence="2" id="KW-1185">Reference proteome</keyword>
<dbReference type="Proteomes" id="UP000823775">
    <property type="component" value="Unassembled WGS sequence"/>
</dbReference>
<protein>
    <submittedName>
        <fullName evidence="1">Uncharacterized protein</fullName>
    </submittedName>
</protein>
<gene>
    <name evidence="1" type="ORF">HAX54_035475</name>
</gene>
<accession>A0ABS8VIJ0</accession>
<dbReference type="EMBL" id="JACEIK010004632">
    <property type="protein sequence ID" value="MCD9645985.1"/>
    <property type="molecule type" value="Genomic_DNA"/>
</dbReference>